<reference evidence="1" key="1">
    <citation type="submission" date="2019-08" db="EMBL/GenBank/DDBJ databases">
        <title>The genome of the North American firefly Photinus pyralis.</title>
        <authorList>
            <consortium name="Photinus pyralis genome working group"/>
            <person name="Fallon T.R."/>
            <person name="Sander Lower S.E."/>
            <person name="Weng J.-K."/>
        </authorList>
    </citation>
    <scope>NUCLEOTIDE SEQUENCE</scope>
    <source>
        <strain evidence="1">TRF0915ILg1</strain>
        <tissue evidence="1">Whole body</tissue>
    </source>
</reference>
<keyword evidence="2" id="KW-1185">Reference proteome</keyword>
<proteinExistence type="predicted"/>
<sequence>MGRFKTVFTKEQEDELVSYLLQMETTLFGNGIADLRKIAYDLAERNSVRHKFSKDLQQIGIDSVRGFRKRHPQCLQQTPFYTSANFNCHETVISTVSKTGRKQVGALSSAERGQLFTAEMRFSAARQYIPPMLIFSRQRMKQELVDGAPPGAVARLCGSAYAKAVTVTTAINTFAKTGTWPLNENVFSDGDFAASDVTEREQPESETINAARLDKQIAKDCQNLHQAGMPHMKLKIFVQFLKDDIKELSVKKGRPLC</sequence>
<dbReference type="OrthoDB" id="8191755at2759"/>
<name>A0A8K0DQ34_IGNLU</name>
<gene>
    <name evidence="1" type="ORF">ILUMI_01757</name>
</gene>
<evidence type="ECO:0000313" key="2">
    <source>
        <dbReference type="Proteomes" id="UP000801492"/>
    </source>
</evidence>
<evidence type="ECO:0000313" key="1">
    <source>
        <dbReference type="EMBL" id="KAF2904420.1"/>
    </source>
</evidence>
<protein>
    <submittedName>
        <fullName evidence="1">Uncharacterized protein</fullName>
    </submittedName>
</protein>
<comment type="caution">
    <text evidence="1">The sequence shown here is derived from an EMBL/GenBank/DDBJ whole genome shotgun (WGS) entry which is preliminary data.</text>
</comment>
<dbReference type="Proteomes" id="UP000801492">
    <property type="component" value="Unassembled WGS sequence"/>
</dbReference>
<accession>A0A8K0DQ34</accession>
<organism evidence="1 2">
    <name type="scientific">Ignelater luminosus</name>
    <name type="common">Cucubano</name>
    <name type="synonym">Pyrophorus luminosus</name>
    <dbReference type="NCBI Taxonomy" id="2038154"/>
    <lineage>
        <taxon>Eukaryota</taxon>
        <taxon>Metazoa</taxon>
        <taxon>Ecdysozoa</taxon>
        <taxon>Arthropoda</taxon>
        <taxon>Hexapoda</taxon>
        <taxon>Insecta</taxon>
        <taxon>Pterygota</taxon>
        <taxon>Neoptera</taxon>
        <taxon>Endopterygota</taxon>
        <taxon>Coleoptera</taxon>
        <taxon>Polyphaga</taxon>
        <taxon>Elateriformia</taxon>
        <taxon>Elateroidea</taxon>
        <taxon>Elateridae</taxon>
        <taxon>Agrypninae</taxon>
        <taxon>Pyrophorini</taxon>
        <taxon>Ignelater</taxon>
    </lineage>
</organism>
<dbReference type="AlphaFoldDB" id="A0A8K0DQ34"/>
<dbReference type="EMBL" id="VTPC01000776">
    <property type="protein sequence ID" value="KAF2904420.1"/>
    <property type="molecule type" value="Genomic_DNA"/>
</dbReference>